<dbReference type="Proteomes" id="UP000595814">
    <property type="component" value="Chromosome"/>
</dbReference>
<accession>A0AC61MS49</accession>
<sequence>MKKVVFFAFQGEEMCFLHLLFNAIDMHKKGIDTKIVIEGKSTALVKTMTEKNNPLFKQVIELNLIDSVCEACSKQMGVYDFIKENTNLTFNGDLLGHPPMEPYINSDYEIITL</sequence>
<organism evidence="1 2">
    <name type="scientific">Miniphocaeibacter halophilus</name>
    <dbReference type="NCBI Taxonomy" id="2931922"/>
    <lineage>
        <taxon>Bacteria</taxon>
        <taxon>Bacillati</taxon>
        <taxon>Bacillota</taxon>
        <taxon>Tissierellia</taxon>
        <taxon>Tissierellales</taxon>
        <taxon>Peptoniphilaceae</taxon>
        <taxon>Miniphocaeibacter</taxon>
    </lineage>
</organism>
<evidence type="ECO:0000313" key="2">
    <source>
        <dbReference type="Proteomes" id="UP000595814"/>
    </source>
</evidence>
<reference evidence="1 2" key="1">
    <citation type="journal article" date="2022" name="Int. J. Syst. Evol. Microbiol.">
        <title>Miniphocaeibacter halophilus sp. nov., an ammonium-tolerant acetate-producing bacterium isolated from a biogas system.</title>
        <authorList>
            <person name="Schnurer A."/>
            <person name="Singh A."/>
            <person name="Bi S."/>
            <person name="Qiao W."/>
            <person name="Westerholm M."/>
        </authorList>
    </citation>
    <scope>NUCLEOTIDE SEQUENCE [LARGE SCALE GENOMIC DNA]</scope>
    <source>
        <strain evidence="1 2">AMB_01</strain>
    </source>
</reference>
<proteinExistence type="predicted"/>
<protein>
    <submittedName>
        <fullName evidence="1">Uncharacterized protein</fullName>
    </submittedName>
</protein>
<keyword evidence="2" id="KW-1185">Reference proteome</keyword>
<evidence type="ECO:0000313" key="1">
    <source>
        <dbReference type="EMBL" id="QQK08410.1"/>
    </source>
</evidence>
<name>A0AC61MS49_9FIRM</name>
<dbReference type="EMBL" id="CP066744">
    <property type="protein sequence ID" value="QQK08410.1"/>
    <property type="molecule type" value="Genomic_DNA"/>
</dbReference>
<gene>
    <name evidence="1" type="ORF">JFY71_02400</name>
</gene>